<dbReference type="AlphaFoldDB" id="A0A7C3ZN39"/>
<sequence>MERTLQPRPTVAEIFCTTLANGQITRRDRESLRRAFLADSIRDDEYAAIDRMLHAVKRGWLMMVD</sequence>
<organism evidence="1">
    <name type="scientific">Planktothricoides sp. SpSt-374</name>
    <dbReference type="NCBI Taxonomy" id="2282167"/>
    <lineage>
        <taxon>Bacteria</taxon>
        <taxon>Bacillati</taxon>
        <taxon>Cyanobacteriota</taxon>
        <taxon>Cyanophyceae</taxon>
        <taxon>Oscillatoriophycideae</taxon>
        <taxon>Oscillatoriales</taxon>
        <taxon>Oscillatoriaceae</taxon>
        <taxon>Planktothricoides</taxon>
    </lineage>
</organism>
<protein>
    <submittedName>
        <fullName evidence="1">Uncharacterized protein</fullName>
    </submittedName>
</protein>
<reference evidence="1" key="1">
    <citation type="journal article" date="2020" name="mSystems">
        <title>Genome- and Community-Level Interaction Insights into Carbon Utilization and Element Cycling Functions of Hydrothermarchaeota in Hydrothermal Sediment.</title>
        <authorList>
            <person name="Zhou Z."/>
            <person name="Liu Y."/>
            <person name="Xu W."/>
            <person name="Pan J."/>
            <person name="Luo Z.H."/>
            <person name="Li M."/>
        </authorList>
    </citation>
    <scope>NUCLEOTIDE SEQUENCE [LARGE SCALE GENOMIC DNA]</scope>
    <source>
        <strain evidence="1">SpSt-374</strain>
    </source>
</reference>
<comment type="caution">
    <text evidence="1">The sequence shown here is derived from an EMBL/GenBank/DDBJ whole genome shotgun (WGS) entry which is preliminary data.</text>
</comment>
<name>A0A7C3ZN39_9CYAN</name>
<dbReference type="EMBL" id="DSPX01000149">
    <property type="protein sequence ID" value="HGG01844.1"/>
    <property type="molecule type" value="Genomic_DNA"/>
</dbReference>
<evidence type="ECO:0000313" key="1">
    <source>
        <dbReference type="EMBL" id="HGG01844.1"/>
    </source>
</evidence>
<accession>A0A7C3ZN39</accession>
<gene>
    <name evidence="1" type="ORF">ENR15_14660</name>
</gene>
<proteinExistence type="predicted"/>